<dbReference type="AlphaFoldDB" id="A0A829M789"/>
<evidence type="ECO:0000313" key="2">
    <source>
        <dbReference type="EMBL" id="ESV61960.1"/>
    </source>
</evidence>
<organism evidence="2 3">
    <name type="scientific">Mycobacteroides abscessus MAB_091912_2446</name>
    <dbReference type="NCBI Taxonomy" id="1335414"/>
    <lineage>
        <taxon>Bacteria</taxon>
        <taxon>Bacillati</taxon>
        <taxon>Actinomycetota</taxon>
        <taxon>Actinomycetes</taxon>
        <taxon>Mycobacteriales</taxon>
        <taxon>Mycobacteriaceae</taxon>
        <taxon>Mycobacteroides</taxon>
        <taxon>Mycobacteroides abscessus</taxon>
    </lineage>
</organism>
<protein>
    <submittedName>
        <fullName evidence="2">Uncharacterized protein</fullName>
    </submittedName>
</protein>
<reference evidence="2 3" key="1">
    <citation type="journal article" date="2014" name="Emerg. Infect. Dis.">
        <title>High-level Relatedness among Mycobacterium abscessus subsp. massiliense Strains from Widely Separated Outbreaks.</title>
        <authorList>
            <person name="Tettelin H."/>
            <person name="Davidson R.M."/>
            <person name="Agrawal S."/>
            <person name="Aitken M.L."/>
            <person name="Shallom S."/>
            <person name="Hasan N.A."/>
            <person name="Strong M."/>
            <person name="Nogueira de Moura V.C."/>
            <person name="De Groote M.A."/>
            <person name="Duarte R.S."/>
            <person name="Hine E."/>
            <person name="Parankush S."/>
            <person name="Su Q."/>
            <person name="Daugherty S.C."/>
            <person name="Fraser C.M."/>
            <person name="Brown-Elliott B.A."/>
            <person name="Wallace R.J.Jr."/>
            <person name="Holland S.M."/>
            <person name="Sampaio E.P."/>
            <person name="Olivier K.N."/>
            <person name="Jackson M."/>
            <person name="Zelazny A.M."/>
        </authorList>
    </citation>
    <scope>NUCLEOTIDE SEQUENCE [LARGE SCALE GENOMIC DNA]</scope>
    <source>
        <strain evidence="2 3">MAB_091912_2446</strain>
    </source>
</reference>
<accession>A0A829M789</accession>
<gene>
    <name evidence="2" type="ORF">L833_4361</name>
</gene>
<name>A0A829M789_9MYCO</name>
<dbReference type="EMBL" id="AYTF01000002">
    <property type="protein sequence ID" value="ESV61960.1"/>
    <property type="molecule type" value="Genomic_DNA"/>
</dbReference>
<feature type="region of interest" description="Disordered" evidence="1">
    <location>
        <begin position="1"/>
        <end position="20"/>
    </location>
</feature>
<comment type="caution">
    <text evidence="2">The sequence shown here is derived from an EMBL/GenBank/DDBJ whole genome shotgun (WGS) entry which is preliminary data.</text>
</comment>
<sequence length="145" mass="16110">MWCRCPGPEPGLTPGQFRRDSPTLDQGGVPMVSSPPNPLVGNVVTLCFECAVDPITTTKTRAHRRYCTCGDIRGVEWLGVVHRWSRSPQAGTPARLVHPADRASRLRNAPVRPRGSPRCPTRLHEQRQSLRTRRGTHRGPAHLRG</sequence>
<feature type="compositionally biased region" description="Basic residues" evidence="1">
    <location>
        <begin position="130"/>
        <end position="145"/>
    </location>
</feature>
<evidence type="ECO:0000313" key="3">
    <source>
        <dbReference type="Proteomes" id="UP000018502"/>
    </source>
</evidence>
<proteinExistence type="predicted"/>
<feature type="region of interest" description="Disordered" evidence="1">
    <location>
        <begin position="86"/>
        <end position="145"/>
    </location>
</feature>
<dbReference type="Proteomes" id="UP000018502">
    <property type="component" value="Unassembled WGS sequence"/>
</dbReference>
<evidence type="ECO:0000256" key="1">
    <source>
        <dbReference type="SAM" id="MobiDB-lite"/>
    </source>
</evidence>